<sequence length="227" mass="25656">MRSKRKKKQMQQGKHSARKRYKFTLIELLVVIAIIAILASMLLPALNKARDRARATSCVNNMKNLGQAFMFYFQGNEDYYPNYESPDTFWARQVMESMNIVNTTNTVKGMLLCPAASQKPNGERNWNVHDAAYGYNYTGLGDYAGGVIVKVSRLRRPSIMTVAADSRDDWNNDAFHGLIAGESTPYVISQRHNEGSNVLFGDGSVRGFRYGEFYGKIDNGELLFLNK</sequence>
<dbReference type="AlphaFoldDB" id="A0A2U1BAA2"/>
<name>A0A2U1BAA2_9BACT</name>
<organism evidence="2 3">
    <name type="scientific">Victivallis vadensis</name>
    <dbReference type="NCBI Taxonomy" id="172901"/>
    <lineage>
        <taxon>Bacteria</taxon>
        <taxon>Pseudomonadati</taxon>
        <taxon>Lentisphaerota</taxon>
        <taxon>Lentisphaeria</taxon>
        <taxon>Victivallales</taxon>
        <taxon>Victivallaceae</taxon>
        <taxon>Victivallis</taxon>
    </lineage>
</organism>
<dbReference type="Proteomes" id="UP000245959">
    <property type="component" value="Unassembled WGS sequence"/>
</dbReference>
<feature type="transmembrane region" description="Helical" evidence="1">
    <location>
        <begin position="21"/>
        <end position="43"/>
    </location>
</feature>
<dbReference type="Gene3D" id="3.30.700.10">
    <property type="entry name" value="Glycoprotein, Type 4 Pilin"/>
    <property type="match status" value="1"/>
</dbReference>
<comment type="caution">
    <text evidence="2">The sequence shown here is derived from an EMBL/GenBank/DDBJ whole genome shotgun (WGS) entry which is preliminary data.</text>
</comment>
<dbReference type="SUPFAM" id="SSF54523">
    <property type="entry name" value="Pili subunits"/>
    <property type="match status" value="1"/>
</dbReference>
<evidence type="ECO:0000313" key="2">
    <source>
        <dbReference type="EMBL" id="PVY45457.1"/>
    </source>
</evidence>
<accession>A0A2U1BAA2</accession>
<dbReference type="PANTHER" id="PTHR30093">
    <property type="entry name" value="GENERAL SECRETION PATHWAY PROTEIN G"/>
    <property type="match status" value="1"/>
</dbReference>
<reference evidence="2 3" key="1">
    <citation type="submission" date="2018-04" db="EMBL/GenBank/DDBJ databases">
        <title>Genomic Encyclopedia of Type Strains, Phase IV (KMG-IV): sequencing the most valuable type-strain genomes for metagenomic binning, comparative biology and taxonomic classification.</title>
        <authorList>
            <person name="Goeker M."/>
        </authorList>
    </citation>
    <scope>NUCLEOTIDE SEQUENCE [LARGE SCALE GENOMIC DNA]</scope>
    <source>
        <strain evidence="2 3">DSM 14823</strain>
    </source>
</reference>
<dbReference type="NCBIfam" id="TIGR04294">
    <property type="entry name" value="pre_pil_HX9DG"/>
    <property type="match status" value="1"/>
</dbReference>
<protein>
    <submittedName>
        <fullName evidence="2">Prepilin-type N-terminal cleavage/methylation domain-containing protein/prepilin-type processing-associated H-X9-DG protein</fullName>
    </submittedName>
</protein>
<dbReference type="EMBL" id="QEKH01000002">
    <property type="protein sequence ID" value="PVY45457.1"/>
    <property type="molecule type" value="Genomic_DNA"/>
</dbReference>
<dbReference type="InterPro" id="IPR027558">
    <property type="entry name" value="Pre_pil_HX9DG_C"/>
</dbReference>
<keyword evidence="1" id="KW-0472">Membrane</keyword>
<keyword evidence="3" id="KW-1185">Reference proteome</keyword>
<keyword evidence="1" id="KW-1133">Transmembrane helix</keyword>
<evidence type="ECO:0000313" key="3">
    <source>
        <dbReference type="Proteomes" id="UP000245959"/>
    </source>
</evidence>
<dbReference type="InterPro" id="IPR045584">
    <property type="entry name" value="Pilin-like"/>
</dbReference>
<gene>
    <name evidence="2" type="ORF">C8D82_10227</name>
</gene>
<dbReference type="InterPro" id="IPR012902">
    <property type="entry name" value="N_methyl_site"/>
</dbReference>
<dbReference type="NCBIfam" id="TIGR02532">
    <property type="entry name" value="IV_pilin_GFxxxE"/>
    <property type="match status" value="1"/>
</dbReference>
<keyword evidence="1" id="KW-0812">Transmembrane</keyword>
<evidence type="ECO:0000256" key="1">
    <source>
        <dbReference type="SAM" id="Phobius"/>
    </source>
</evidence>
<proteinExistence type="predicted"/>